<gene>
    <name evidence="1" type="primary">54</name>
    <name evidence="1" type="ORF">PBI_EKDILAM_54</name>
</gene>
<keyword evidence="2" id="KW-1185">Reference proteome</keyword>
<reference evidence="1 2" key="1">
    <citation type="submission" date="2019-07" db="EMBL/GenBank/DDBJ databases">
        <authorList>
            <person name="Divens A.M."/>
            <person name="Garlena R.A."/>
            <person name="Russell D.A."/>
            <person name="Pope W.H."/>
            <person name="Jacobs-Sera D."/>
            <person name="Hatfull G.F."/>
        </authorList>
    </citation>
    <scope>NUCLEOTIDE SEQUENCE [LARGE SCALE GENOMIC DNA]</scope>
</reference>
<dbReference type="GeneID" id="60323554"/>
<evidence type="ECO:0000313" key="1">
    <source>
        <dbReference type="EMBL" id="QFG11478.1"/>
    </source>
</evidence>
<proteinExistence type="predicted"/>
<protein>
    <submittedName>
        <fullName evidence="1">Uncharacterized protein</fullName>
    </submittedName>
</protein>
<evidence type="ECO:0000313" key="2">
    <source>
        <dbReference type="Proteomes" id="UP000326609"/>
    </source>
</evidence>
<organism evidence="1 2">
    <name type="scientific">Mycobacterium phage Ekdilam</name>
    <dbReference type="NCBI Taxonomy" id="2599862"/>
    <lineage>
        <taxon>Viruses</taxon>
        <taxon>Duplodnaviria</taxon>
        <taxon>Heunggongvirae</taxon>
        <taxon>Uroviricota</taxon>
        <taxon>Caudoviricetes</taxon>
        <taxon>Weiservirinae</taxon>
        <taxon>Amginevirus</taxon>
        <taxon>Amginevirus ekdilam</taxon>
    </lineage>
</organism>
<sequence>MTDSKRPWWADREVVETWVEQRQFEATLAYLDGLAVAVEHRIAYGVDDSAAAAKHALDRLDAQHDGDRLLIGRMPLDDSIEIVLSLGVDGTNCRMAKVERTEPEPLPFQRDDPAHFMVCACSHVYTDHSDVGCSHCPECCRFRYSHDDDERVSNA</sequence>
<dbReference type="KEGG" id="vg:60323554"/>
<dbReference type="EMBL" id="MN234199">
    <property type="protein sequence ID" value="QFG11478.1"/>
    <property type="molecule type" value="Genomic_DNA"/>
</dbReference>
<dbReference type="RefSeq" id="YP_009952107.1">
    <property type="nucleotide sequence ID" value="NC_051608.1"/>
</dbReference>
<name>A0A5J6TM59_9CAUD</name>
<dbReference type="Proteomes" id="UP000326609">
    <property type="component" value="Segment"/>
</dbReference>
<accession>A0A5J6TM59</accession>